<keyword evidence="1" id="KW-0175">Coiled coil</keyword>
<feature type="coiled-coil region" evidence="1">
    <location>
        <begin position="41"/>
        <end position="75"/>
    </location>
</feature>
<evidence type="ECO:0000256" key="1">
    <source>
        <dbReference type="SAM" id="Coils"/>
    </source>
</evidence>
<dbReference type="Proteomes" id="UP000054937">
    <property type="component" value="Unassembled WGS sequence"/>
</dbReference>
<organism evidence="2 3">
    <name type="scientific">Pseudocohnilembus persalinus</name>
    <name type="common">Ciliate</name>
    <dbReference type="NCBI Taxonomy" id="266149"/>
    <lineage>
        <taxon>Eukaryota</taxon>
        <taxon>Sar</taxon>
        <taxon>Alveolata</taxon>
        <taxon>Ciliophora</taxon>
        <taxon>Intramacronucleata</taxon>
        <taxon>Oligohymenophorea</taxon>
        <taxon>Scuticociliatia</taxon>
        <taxon>Philasterida</taxon>
        <taxon>Pseudocohnilembidae</taxon>
        <taxon>Pseudocohnilembus</taxon>
    </lineage>
</organism>
<reference evidence="2 3" key="1">
    <citation type="journal article" date="2015" name="Sci. Rep.">
        <title>Genome of the facultative scuticociliatosis pathogen Pseudocohnilembus persalinus provides insight into its virulence through horizontal gene transfer.</title>
        <authorList>
            <person name="Xiong J."/>
            <person name="Wang G."/>
            <person name="Cheng J."/>
            <person name="Tian M."/>
            <person name="Pan X."/>
            <person name="Warren A."/>
            <person name="Jiang C."/>
            <person name="Yuan D."/>
            <person name="Miao W."/>
        </authorList>
    </citation>
    <scope>NUCLEOTIDE SEQUENCE [LARGE SCALE GENOMIC DNA]</scope>
    <source>
        <strain evidence="2">36N120E</strain>
    </source>
</reference>
<evidence type="ECO:0000313" key="2">
    <source>
        <dbReference type="EMBL" id="KRW99983.1"/>
    </source>
</evidence>
<dbReference type="AlphaFoldDB" id="A0A0V0QCZ1"/>
<name>A0A0V0QCZ1_PSEPJ</name>
<keyword evidence="3" id="KW-1185">Reference proteome</keyword>
<protein>
    <submittedName>
        <fullName evidence="2">Uncharacterized protein</fullName>
    </submittedName>
</protein>
<proteinExistence type="predicted"/>
<sequence>MQRNWNVIKDIVDFSVFIRKNEEQYEKQLNEFRDIFQQKMKTNQIQQIKKWEEKKKKQQQQQNSLLNQIQNLINMLKKIFKNQRLNEQNDELYQIQKSEKVKKLQLPYGNFLYSPEVLSYDQIKYDFLVYRQEEMKKEMQFQRQLTLLIKNQFRKNPKKQVLDEYSPIMVLQQNEVMRDRQIGRYSSLYQFQVEQQNKTQQNLLDQEESQNVISGIDISTSNIGLVNSNNKDKKIIIKKGGEKQIKEIKYINKLQIQQDETKITSNSQQEQIYDSPLKKKRKQIDLLKCTKDYLDIQNFKNQGQSSENFKNQLDVKFTE</sequence>
<gene>
    <name evidence="2" type="ORF">PPERSA_05486</name>
</gene>
<dbReference type="InParanoid" id="A0A0V0QCZ1"/>
<dbReference type="EMBL" id="LDAU01000198">
    <property type="protein sequence ID" value="KRW99983.1"/>
    <property type="molecule type" value="Genomic_DNA"/>
</dbReference>
<accession>A0A0V0QCZ1</accession>
<comment type="caution">
    <text evidence="2">The sequence shown here is derived from an EMBL/GenBank/DDBJ whole genome shotgun (WGS) entry which is preliminary data.</text>
</comment>
<evidence type="ECO:0000313" key="3">
    <source>
        <dbReference type="Proteomes" id="UP000054937"/>
    </source>
</evidence>